<proteinExistence type="predicted"/>
<dbReference type="PROSITE" id="PS50885">
    <property type="entry name" value="HAMP"/>
    <property type="match status" value="1"/>
</dbReference>
<evidence type="ECO:0000256" key="4">
    <source>
        <dbReference type="ARBA" id="ARBA00022777"/>
    </source>
</evidence>
<gene>
    <name evidence="8" type="ORF">JQM67_07790</name>
</gene>
<evidence type="ECO:0000256" key="3">
    <source>
        <dbReference type="ARBA" id="ARBA00022679"/>
    </source>
</evidence>
<dbReference type="Pfam" id="PF06580">
    <property type="entry name" value="His_kinase"/>
    <property type="match status" value="1"/>
</dbReference>
<keyword evidence="2" id="KW-0597">Phosphoprotein</keyword>
<dbReference type="InterPro" id="IPR050640">
    <property type="entry name" value="Bact_2-comp_sensor_kinase"/>
</dbReference>
<dbReference type="EMBL" id="JAFBIT010000002">
    <property type="protein sequence ID" value="MCF2652500.1"/>
    <property type="molecule type" value="Genomic_DNA"/>
</dbReference>
<feature type="transmembrane region" description="Helical" evidence="6">
    <location>
        <begin position="293"/>
        <end position="315"/>
    </location>
</feature>
<evidence type="ECO:0000313" key="8">
    <source>
        <dbReference type="EMBL" id="MCF2652500.1"/>
    </source>
</evidence>
<evidence type="ECO:0000256" key="5">
    <source>
        <dbReference type="SAM" id="MobiDB-lite"/>
    </source>
</evidence>
<keyword evidence="6" id="KW-1133">Transmembrane helix</keyword>
<evidence type="ECO:0000259" key="7">
    <source>
        <dbReference type="PROSITE" id="PS50885"/>
    </source>
</evidence>
<dbReference type="InterPro" id="IPR003594">
    <property type="entry name" value="HATPase_dom"/>
</dbReference>
<feature type="region of interest" description="Disordered" evidence="5">
    <location>
        <begin position="582"/>
        <end position="601"/>
    </location>
</feature>
<dbReference type="Proteomes" id="UP001299220">
    <property type="component" value="Unassembled WGS sequence"/>
</dbReference>
<keyword evidence="6" id="KW-0812">Transmembrane</keyword>
<keyword evidence="9" id="KW-1185">Reference proteome</keyword>
<dbReference type="SUPFAM" id="SSF55874">
    <property type="entry name" value="ATPase domain of HSP90 chaperone/DNA topoisomerase II/histidine kinase"/>
    <property type="match status" value="1"/>
</dbReference>
<evidence type="ECO:0000313" key="9">
    <source>
        <dbReference type="Proteomes" id="UP001299220"/>
    </source>
</evidence>
<accession>A0ABS9CQA0</accession>
<dbReference type="SMART" id="SM00387">
    <property type="entry name" value="HATPase_c"/>
    <property type="match status" value="1"/>
</dbReference>
<dbReference type="PANTHER" id="PTHR34220:SF7">
    <property type="entry name" value="SENSOR HISTIDINE KINASE YPDA"/>
    <property type="match status" value="1"/>
</dbReference>
<comment type="subcellular location">
    <subcellularLocation>
        <location evidence="1">Membrane</location>
    </subcellularLocation>
</comment>
<keyword evidence="4 8" id="KW-0418">Kinase</keyword>
<name>A0ABS9CQA0_9FIRM</name>
<dbReference type="RefSeq" id="WP_235323551.1">
    <property type="nucleotide sequence ID" value="NZ_JAFBIT010000002.1"/>
</dbReference>
<evidence type="ECO:0000256" key="6">
    <source>
        <dbReference type="SAM" id="Phobius"/>
    </source>
</evidence>
<keyword evidence="3" id="KW-0808">Transferase</keyword>
<reference evidence="8 9" key="1">
    <citation type="submission" date="2020-12" db="EMBL/GenBank/DDBJ databases">
        <title>Whole genome sequences of gut porcine anaerobes.</title>
        <authorList>
            <person name="Kubasova T."/>
            <person name="Jahodarova E."/>
            <person name="Rychlik I."/>
        </authorList>
    </citation>
    <scope>NUCLEOTIDE SEQUENCE [LARGE SCALE GENOMIC DNA]</scope>
    <source>
        <strain evidence="8 9">An867</strain>
    </source>
</reference>
<organism evidence="8 9">
    <name type="scientific">Anaeromassilibacillus senegalensis</name>
    <dbReference type="NCBI Taxonomy" id="1673717"/>
    <lineage>
        <taxon>Bacteria</taxon>
        <taxon>Bacillati</taxon>
        <taxon>Bacillota</taxon>
        <taxon>Clostridia</taxon>
        <taxon>Eubacteriales</taxon>
        <taxon>Acutalibacteraceae</taxon>
        <taxon>Anaeromassilibacillus</taxon>
    </lineage>
</organism>
<dbReference type="Gene3D" id="6.10.340.10">
    <property type="match status" value="1"/>
</dbReference>
<feature type="transmembrane region" description="Helical" evidence="6">
    <location>
        <begin position="20"/>
        <end position="42"/>
    </location>
</feature>
<protein>
    <submittedName>
        <fullName evidence="8">Sensor histidine kinase</fullName>
    </submittedName>
</protein>
<evidence type="ECO:0000256" key="2">
    <source>
        <dbReference type="ARBA" id="ARBA00022553"/>
    </source>
</evidence>
<dbReference type="InterPro" id="IPR036890">
    <property type="entry name" value="HATPase_C_sf"/>
</dbReference>
<dbReference type="InterPro" id="IPR010559">
    <property type="entry name" value="Sig_transdc_His_kin_internal"/>
</dbReference>
<dbReference type="GO" id="GO:0016301">
    <property type="term" value="F:kinase activity"/>
    <property type="evidence" value="ECO:0007669"/>
    <property type="project" value="UniProtKB-KW"/>
</dbReference>
<comment type="caution">
    <text evidence="8">The sequence shown here is derived from an EMBL/GenBank/DDBJ whole genome shotgun (WGS) entry which is preliminary data.</text>
</comment>
<dbReference type="PANTHER" id="PTHR34220">
    <property type="entry name" value="SENSOR HISTIDINE KINASE YPDA"/>
    <property type="match status" value="1"/>
</dbReference>
<dbReference type="Gene3D" id="3.30.565.10">
    <property type="entry name" value="Histidine kinase-like ATPase, C-terminal domain"/>
    <property type="match status" value="1"/>
</dbReference>
<sequence>MNRTNLLRRFLDHFRIKEKLIFFLIPVILLTYLVSVITVYLISFRETKNIVDHQSNIVASQKIQLIDSYLTQLRTESEIFMFDTAFQKQLKIHKASLSSAQQDELEADMRQYMYSMIINYDLYVETITLINQYGDEYFWKMDTRLSHTDLSRRLRALTEETRKLDGGILYSYDKLDQGVITISRSVKDPIYDIEIGTMMIDFNLNFLGGITSMQTSSLGNADILLAIINSENDIVYNSSPLSQDMLQTVQDSSTTLRLGKTQYKINRSPSNHNDWTLFTIVNETELYRNLNRISLILVILMISSALVAFFAIFVISRTISSQFEHFIQKVSHTTVPDKQALITVESHDEFRDLAQVYNDMILRINQLIDTVYTKELLLKGAELKAFQAQINPHFLYNTLDCINGLVELNRPDDIKKTVTALASILRMSIKGKEILTVRENIVYIEQFMFIERLRYPDKLIFLNEIPENMMDYYMPKLIIQPLLENSILHGISEILGKGMIGLFGHEEEDCLVFMVKDNGIGFPDSVIEMLRHSADDEADLHMQESIGLLNIQKRIHLMYGTAYGLEIKNLPSGGSCVTVRLPKIRSAEPSEDSPEERKDTP</sequence>
<evidence type="ECO:0000256" key="1">
    <source>
        <dbReference type="ARBA" id="ARBA00004370"/>
    </source>
</evidence>
<feature type="domain" description="HAMP" evidence="7">
    <location>
        <begin position="342"/>
        <end position="369"/>
    </location>
</feature>
<dbReference type="InterPro" id="IPR003660">
    <property type="entry name" value="HAMP_dom"/>
</dbReference>
<dbReference type="Pfam" id="PF02518">
    <property type="entry name" value="HATPase_c"/>
    <property type="match status" value="1"/>
</dbReference>
<keyword evidence="6" id="KW-0472">Membrane</keyword>